<sequence length="113" mass="12791">MLSGRYYRPFQIIEQVGAVREAKAAATTLLRSIFHVTMPEKMVGDFTNKELLSFNNEVIEEEETVWEDYNEIALQFPDFGLVDKGLLKEGENDRTWACLEGTNGSCPDKEAAL</sequence>
<reference evidence="1" key="1">
    <citation type="submission" date="2023-05" db="EMBL/GenBank/DDBJ databases">
        <title>Nepenthes gracilis genome sequencing.</title>
        <authorList>
            <person name="Fukushima K."/>
        </authorList>
    </citation>
    <scope>NUCLEOTIDE SEQUENCE</scope>
    <source>
        <strain evidence="1">SING2019-196</strain>
    </source>
</reference>
<evidence type="ECO:0000313" key="1">
    <source>
        <dbReference type="EMBL" id="GMH02265.1"/>
    </source>
</evidence>
<gene>
    <name evidence="1" type="ORF">Nepgr_004104</name>
</gene>
<comment type="caution">
    <text evidence="1">The sequence shown here is derived from an EMBL/GenBank/DDBJ whole genome shotgun (WGS) entry which is preliminary data.</text>
</comment>
<name>A0AAD3XET2_NEPGR</name>
<protein>
    <submittedName>
        <fullName evidence="1">Uncharacterized protein</fullName>
    </submittedName>
</protein>
<dbReference type="Proteomes" id="UP001279734">
    <property type="component" value="Unassembled WGS sequence"/>
</dbReference>
<accession>A0AAD3XET2</accession>
<keyword evidence="2" id="KW-1185">Reference proteome</keyword>
<evidence type="ECO:0000313" key="2">
    <source>
        <dbReference type="Proteomes" id="UP001279734"/>
    </source>
</evidence>
<dbReference type="EMBL" id="BSYO01000003">
    <property type="protein sequence ID" value="GMH02265.1"/>
    <property type="molecule type" value="Genomic_DNA"/>
</dbReference>
<proteinExistence type="predicted"/>
<dbReference type="AlphaFoldDB" id="A0AAD3XET2"/>
<organism evidence="1 2">
    <name type="scientific">Nepenthes gracilis</name>
    <name type="common">Slender pitcher plant</name>
    <dbReference type="NCBI Taxonomy" id="150966"/>
    <lineage>
        <taxon>Eukaryota</taxon>
        <taxon>Viridiplantae</taxon>
        <taxon>Streptophyta</taxon>
        <taxon>Embryophyta</taxon>
        <taxon>Tracheophyta</taxon>
        <taxon>Spermatophyta</taxon>
        <taxon>Magnoliopsida</taxon>
        <taxon>eudicotyledons</taxon>
        <taxon>Gunneridae</taxon>
        <taxon>Pentapetalae</taxon>
        <taxon>Caryophyllales</taxon>
        <taxon>Nepenthaceae</taxon>
        <taxon>Nepenthes</taxon>
    </lineage>
</organism>